<dbReference type="PROSITE" id="PS50011">
    <property type="entry name" value="PROTEIN_KINASE_DOM"/>
    <property type="match status" value="1"/>
</dbReference>
<evidence type="ECO:0000259" key="17">
    <source>
        <dbReference type="PROSITE" id="PS50011"/>
    </source>
</evidence>
<dbReference type="EC" id="2.7.12.1" evidence="2"/>
<dbReference type="GO" id="GO:0005524">
    <property type="term" value="F:ATP binding"/>
    <property type="evidence" value="ECO:0007669"/>
    <property type="project" value="UniProtKB-UniRule"/>
</dbReference>
<name>A0A8U0WIC8_9MUSC</name>
<comment type="subcellular location">
    <subcellularLocation>
        <location evidence="1">Nucleus</location>
    </subcellularLocation>
</comment>
<feature type="compositionally biased region" description="Basic residues" evidence="16">
    <location>
        <begin position="802"/>
        <end position="826"/>
    </location>
</feature>
<evidence type="ECO:0000256" key="10">
    <source>
        <dbReference type="ARBA" id="ARBA00023242"/>
    </source>
</evidence>
<evidence type="ECO:0000256" key="3">
    <source>
        <dbReference type="ARBA" id="ARBA00022527"/>
    </source>
</evidence>
<dbReference type="RefSeq" id="XP_037884875.1">
    <property type="nucleotide sequence ID" value="XM_038028947.1"/>
</dbReference>
<feature type="region of interest" description="Disordered" evidence="16">
    <location>
        <begin position="200"/>
        <end position="232"/>
    </location>
</feature>
<evidence type="ECO:0000313" key="18">
    <source>
        <dbReference type="Proteomes" id="UP000092443"/>
    </source>
</evidence>
<dbReference type="InterPro" id="IPR017441">
    <property type="entry name" value="Protein_kinase_ATP_BS"/>
</dbReference>
<feature type="compositionally biased region" description="Low complexity" evidence="16">
    <location>
        <begin position="583"/>
        <end position="611"/>
    </location>
</feature>
<keyword evidence="18" id="KW-1185">Reference proteome</keyword>
<feature type="domain" description="Protein kinase" evidence="17">
    <location>
        <begin position="886"/>
        <end position="1206"/>
    </location>
</feature>
<feature type="compositionally biased region" description="Low complexity" evidence="16">
    <location>
        <begin position="501"/>
        <end position="510"/>
    </location>
</feature>
<evidence type="ECO:0000256" key="9">
    <source>
        <dbReference type="ARBA" id="ARBA00023137"/>
    </source>
</evidence>
<feature type="region of interest" description="Disordered" evidence="16">
    <location>
        <begin position="1208"/>
        <end position="1241"/>
    </location>
</feature>
<comment type="catalytic activity">
    <reaction evidence="14">
        <text>L-tyrosyl-[protein] + ATP = O-phospho-L-tyrosyl-[protein] + ADP + H(+)</text>
        <dbReference type="Rhea" id="RHEA:10596"/>
        <dbReference type="Rhea" id="RHEA-COMP:10136"/>
        <dbReference type="Rhea" id="RHEA-COMP:20101"/>
        <dbReference type="ChEBI" id="CHEBI:15378"/>
        <dbReference type="ChEBI" id="CHEBI:30616"/>
        <dbReference type="ChEBI" id="CHEBI:46858"/>
        <dbReference type="ChEBI" id="CHEBI:61978"/>
        <dbReference type="ChEBI" id="CHEBI:456216"/>
        <dbReference type="EC" id="2.7.12.1"/>
    </reaction>
</comment>
<dbReference type="GO" id="GO:0005634">
    <property type="term" value="C:nucleus"/>
    <property type="evidence" value="ECO:0007669"/>
    <property type="project" value="UniProtKB-SubCell"/>
</dbReference>
<evidence type="ECO:0000256" key="12">
    <source>
        <dbReference type="ARBA" id="ARBA00049003"/>
    </source>
</evidence>
<feature type="region of interest" description="Disordered" evidence="16">
    <location>
        <begin position="437"/>
        <end position="481"/>
    </location>
</feature>
<dbReference type="GO" id="GO:0004713">
    <property type="term" value="F:protein tyrosine kinase activity"/>
    <property type="evidence" value="ECO:0007669"/>
    <property type="project" value="UniProtKB-KW"/>
</dbReference>
<dbReference type="CDD" id="cd14134">
    <property type="entry name" value="PKc_CLK"/>
    <property type="match status" value="1"/>
</dbReference>
<dbReference type="FunFam" id="1.10.510.10:FF:000145">
    <property type="entry name" value="Dual specificity protein kinase CLK2"/>
    <property type="match status" value="1"/>
</dbReference>
<feature type="compositionally biased region" description="Polar residues" evidence="16">
    <location>
        <begin position="338"/>
        <end position="348"/>
    </location>
</feature>
<evidence type="ECO:0000313" key="19">
    <source>
        <dbReference type="RefSeq" id="XP_037884875.1"/>
    </source>
</evidence>
<feature type="compositionally biased region" description="Polar residues" evidence="16">
    <location>
        <begin position="296"/>
        <end position="308"/>
    </location>
</feature>
<keyword evidence="9" id="KW-0829">Tyrosine-protein kinase</keyword>
<evidence type="ECO:0000256" key="1">
    <source>
        <dbReference type="ARBA" id="ARBA00004123"/>
    </source>
</evidence>
<reference evidence="19" key="1">
    <citation type="submission" date="2025-08" db="UniProtKB">
        <authorList>
            <consortium name="RefSeq"/>
        </authorList>
    </citation>
    <scope>IDENTIFICATION</scope>
    <source>
        <tissue evidence="19">Whole body pupa</tissue>
    </source>
</reference>
<dbReference type="PANTHER" id="PTHR45646">
    <property type="entry name" value="SERINE/THREONINE-PROTEIN KINASE DOA-RELATED"/>
    <property type="match status" value="1"/>
</dbReference>
<evidence type="ECO:0000256" key="2">
    <source>
        <dbReference type="ARBA" id="ARBA00013203"/>
    </source>
</evidence>
<organism evidence="18 19">
    <name type="scientific">Glossina fuscipes</name>
    <dbReference type="NCBI Taxonomy" id="7396"/>
    <lineage>
        <taxon>Eukaryota</taxon>
        <taxon>Metazoa</taxon>
        <taxon>Ecdysozoa</taxon>
        <taxon>Arthropoda</taxon>
        <taxon>Hexapoda</taxon>
        <taxon>Insecta</taxon>
        <taxon>Pterygota</taxon>
        <taxon>Neoptera</taxon>
        <taxon>Endopterygota</taxon>
        <taxon>Diptera</taxon>
        <taxon>Brachycera</taxon>
        <taxon>Muscomorpha</taxon>
        <taxon>Hippoboscoidea</taxon>
        <taxon>Glossinidae</taxon>
        <taxon>Glossina</taxon>
    </lineage>
</organism>
<evidence type="ECO:0000256" key="16">
    <source>
        <dbReference type="SAM" id="MobiDB-lite"/>
    </source>
</evidence>
<comment type="catalytic activity">
    <reaction evidence="13">
        <text>L-threonyl-[protein] + ATP = O-phospho-L-threonyl-[protein] + ADP + H(+)</text>
        <dbReference type="Rhea" id="RHEA:46608"/>
        <dbReference type="Rhea" id="RHEA-COMP:11060"/>
        <dbReference type="Rhea" id="RHEA-COMP:11605"/>
        <dbReference type="ChEBI" id="CHEBI:15378"/>
        <dbReference type="ChEBI" id="CHEBI:30013"/>
        <dbReference type="ChEBI" id="CHEBI:30616"/>
        <dbReference type="ChEBI" id="CHEBI:61977"/>
        <dbReference type="ChEBI" id="CHEBI:456216"/>
        <dbReference type="EC" id="2.7.12.1"/>
    </reaction>
</comment>
<dbReference type="GO" id="GO:0004712">
    <property type="term" value="F:protein serine/threonine/tyrosine kinase activity"/>
    <property type="evidence" value="ECO:0007669"/>
    <property type="project" value="UniProtKB-EC"/>
</dbReference>
<evidence type="ECO:0000256" key="14">
    <source>
        <dbReference type="ARBA" id="ARBA00051680"/>
    </source>
</evidence>
<dbReference type="GO" id="GO:0004674">
    <property type="term" value="F:protein serine/threonine kinase activity"/>
    <property type="evidence" value="ECO:0007669"/>
    <property type="project" value="UniProtKB-KW"/>
</dbReference>
<evidence type="ECO:0000256" key="13">
    <source>
        <dbReference type="ARBA" id="ARBA00049308"/>
    </source>
</evidence>
<comment type="catalytic activity">
    <reaction evidence="12">
        <text>L-seryl-[protein] + ATP = O-phospho-L-seryl-[protein] + ADP + H(+)</text>
        <dbReference type="Rhea" id="RHEA:17989"/>
        <dbReference type="Rhea" id="RHEA-COMP:9863"/>
        <dbReference type="Rhea" id="RHEA-COMP:11604"/>
        <dbReference type="ChEBI" id="CHEBI:15378"/>
        <dbReference type="ChEBI" id="CHEBI:29999"/>
        <dbReference type="ChEBI" id="CHEBI:30616"/>
        <dbReference type="ChEBI" id="CHEBI:83421"/>
        <dbReference type="ChEBI" id="CHEBI:456216"/>
        <dbReference type="EC" id="2.7.12.1"/>
    </reaction>
</comment>
<protein>
    <recommendedName>
        <fullName evidence="2">dual-specificity kinase</fullName>
        <ecNumber evidence="2">2.7.12.1</ecNumber>
    </recommendedName>
</protein>
<keyword evidence="6 15" id="KW-0547">Nucleotide-binding</keyword>
<feature type="region of interest" description="Disordered" evidence="16">
    <location>
        <begin position="335"/>
        <end position="373"/>
    </location>
</feature>
<dbReference type="GO" id="GO:0043484">
    <property type="term" value="P:regulation of RNA splicing"/>
    <property type="evidence" value="ECO:0007669"/>
    <property type="project" value="TreeGrafter"/>
</dbReference>
<feature type="compositionally biased region" description="Polar residues" evidence="16">
    <location>
        <begin position="73"/>
        <end position="83"/>
    </location>
</feature>
<feature type="compositionally biased region" description="Low complexity" evidence="16">
    <location>
        <begin position="200"/>
        <end position="215"/>
    </location>
</feature>
<feature type="region of interest" description="Disordered" evidence="16">
    <location>
        <begin position="501"/>
        <end position="542"/>
    </location>
</feature>
<feature type="region of interest" description="Disordered" evidence="16">
    <location>
        <begin position="738"/>
        <end position="757"/>
    </location>
</feature>
<evidence type="ECO:0000256" key="8">
    <source>
        <dbReference type="ARBA" id="ARBA00022840"/>
    </source>
</evidence>
<dbReference type="PANTHER" id="PTHR45646:SF11">
    <property type="entry name" value="SERINE_THREONINE-PROTEIN KINASE DOA"/>
    <property type="match status" value="1"/>
</dbReference>
<feature type="binding site" evidence="15">
    <location>
        <position position="915"/>
    </location>
    <ligand>
        <name>ATP</name>
        <dbReference type="ChEBI" id="CHEBI:30616"/>
    </ligand>
</feature>
<dbReference type="InterPro" id="IPR051175">
    <property type="entry name" value="CLK_kinases"/>
</dbReference>
<evidence type="ECO:0000256" key="11">
    <source>
        <dbReference type="ARBA" id="ARBA00037966"/>
    </source>
</evidence>
<gene>
    <name evidence="19" type="primary">LOC119634664</name>
</gene>
<dbReference type="GeneID" id="119634664"/>
<dbReference type="PROSITE" id="PS00108">
    <property type="entry name" value="PROTEIN_KINASE_ST"/>
    <property type="match status" value="1"/>
</dbReference>
<dbReference type="PROSITE" id="PS00107">
    <property type="entry name" value="PROTEIN_KINASE_ATP"/>
    <property type="match status" value="1"/>
</dbReference>
<dbReference type="Gene3D" id="3.30.200.20">
    <property type="entry name" value="Phosphorylase Kinase, domain 1"/>
    <property type="match status" value="1"/>
</dbReference>
<feature type="region of interest" description="Disordered" evidence="16">
    <location>
        <begin position="583"/>
        <end position="620"/>
    </location>
</feature>
<evidence type="ECO:0000256" key="4">
    <source>
        <dbReference type="ARBA" id="ARBA00022553"/>
    </source>
</evidence>
<feature type="compositionally biased region" description="Low complexity" evidence="16">
    <location>
        <begin position="25"/>
        <end position="72"/>
    </location>
</feature>
<comment type="similarity">
    <text evidence="11">Belongs to the protein kinase superfamily. CMGC Ser/Thr protein kinase family. Lammer subfamily.</text>
</comment>
<dbReference type="InterPro" id="IPR000719">
    <property type="entry name" value="Prot_kinase_dom"/>
</dbReference>
<evidence type="ECO:0000256" key="6">
    <source>
        <dbReference type="ARBA" id="ARBA00022741"/>
    </source>
</evidence>
<keyword evidence="4" id="KW-0597">Phosphoprotein</keyword>
<dbReference type="InterPro" id="IPR008271">
    <property type="entry name" value="Ser/Thr_kinase_AS"/>
</dbReference>
<feature type="compositionally biased region" description="Basic and acidic residues" evidence="16">
    <location>
        <begin position="1232"/>
        <end position="1241"/>
    </location>
</feature>
<evidence type="ECO:0000256" key="7">
    <source>
        <dbReference type="ARBA" id="ARBA00022777"/>
    </source>
</evidence>
<feature type="compositionally biased region" description="Low complexity" evidence="16">
    <location>
        <begin position="437"/>
        <end position="470"/>
    </location>
</feature>
<dbReference type="FunFam" id="3.30.200.20:FF:000061">
    <property type="entry name" value="Dual specificity protein kinase CLK2"/>
    <property type="match status" value="1"/>
</dbReference>
<dbReference type="Pfam" id="PF00069">
    <property type="entry name" value="Pkinase"/>
    <property type="match status" value="1"/>
</dbReference>
<accession>A0A8U0WIC8</accession>
<dbReference type="Proteomes" id="UP000092443">
    <property type="component" value="Unplaced"/>
</dbReference>
<feature type="region of interest" description="Disordered" evidence="16">
    <location>
        <begin position="289"/>
        <end position="318"/>
    </location>
</feature>
<dbReference type="Gene3D" id="1.10.510.10">
    <property type="entry name" value="Transferase(Phosphotransferase) domain 1"/>
    <property type="match status" value="1"/>
</dbReference>
<dbReference type="SUPFAM" id="SSF56112">
    <property type="entry name" value="Protein kinase-like (PK-like)"/>
    <property type="match status" value="1"/>
</dbReference>
<dbReference type="SMART" id="SM00220">
    <property type="entry name" value="S_TKc"/>
    <property type="match status" value="1"/>
</dbReference>
<feature type="region of interest" description="Disordered" evidence="16">
    <location>
        <begin position="20"/>
        <end position="100"/>
    </location>
</feature>
<keyword evidence="3" id="KW-0723">Serine/threonine-protein kinase</keyword>
<proteinExistence type="inferred from homology"/>
<feature type="compositionally biased region" description="Low complexity" evidence="16">
    <location>
        <begin position="744"/>
        <end position="755"/>
    </location>
</feature>
<feature type="compositionally biased region" description="Basic and acidic residues" evidence="16">
    <location>
        <begin position="843"/>
        <end position="852"/>
    </location>
</feature>
<dbReference type="InterPro" id="IPR011009">
    <property type="entry name" value="Kinase-like_dom_sf"/>
</dbReference>
<keyword evidence="10" id="KW-0539">Nucleus</keyword>
<keyword evidence="8 15" id="KW-0067">ATP-binding</keyword>
<evidence type="ECO:0000256" key="15">
    <source>
        <dbReference type="PROSITE-ProRule" id="PRU10141"/>
    </source>
</evidence>
<evidence type="ECO:0000256" key="5">
    <source>
        <dbReference type="ARBA" id="ARBA00022679"/>
    </source>
</evidence>
<feature type="region of interest" description="Disordered" evidence="16">
    <location>
        <begin position="799"/>
        <end position="869"/>
    </location>
</feature>
<sequence length="1241" mass="140411">MPVSGFQYNARPYSSFRAARGNCSLQQQQQQQQQLQQPQQHQHQHQQQQQQQHQQQTNHQQTSNLLNNNHNNSIGNSNSKSTLTAINNSGGGGTATNNNNNNNHNNIHHIGCLATSASASAICVRNNNLHGGGNHGGNLSRQQPFRSSFYGTRYNHRTGENIHNNVNRMEQRLSANTTTTVKPLTPKLCRRIETACTATTGNAGITSSSNNSTSNHHIKNRAPAPPNNIQASNIVDSKQYLRARNNAPPTPPARKPTNFERFHQSNLSIRQKTGNALNTQHAVNVVAARDSHDSNQSKGSFNNGQQMGKRTCTTTTTTTGTATATANAVSKLSKENLPKQNQNQNGSHNAPIKSIKNYPAPLPPTNNNGTPKNFIRKKCKEEQKMSSISASPNLNNRRFISSVGINSFNAICCQKTTPSAARRKTYKPSIIISSVASNSTSSNNAIQSNHKTGSTGSNSHSSASSVSQGSPKTKKAFSNKFPQGLPFEDEFYRRYRSYSQSSSSNYSFYSPAGVPTTPHSHNYDDDDDDDNEDDEFQRKPSTDRSLYVDFSKVMQRSDYNKSAQVKQYTTRTTIIPTTTFIGSDASSTKSYSNNKTTTTTTTTNNDSSLSNAMAHSPQRRYSYNYPNPLNASLRMPSNKSKTSNSINDYLYTSYGSKTITNTNTTTTTTATSTGSLVNDSRKPQLYNNATATRLANIEDDFYSHATPEPSSQTQQTNIYLAVSSWAPKCSHPTKVLIPAGSDANNNNNNNRNYQNHARYSHGNASCALQYDQDRNQKYNNHQSTKGILELTNREYSFDSLSRRRKERSKRSHRKSPTSGRRVHKFRYREDASHSSSRRRHRDRAKDERDSGRNTRRSHSKTAKPVIQDDADGHLMYHNGDILHHRYKIMATLGEGTFGRVVKVKDMERDYCMALKIIKNVEKYREAAKLEINALEKIAQKDPNCEHLCVKMIDWFDYHGHMCIVFEMLGLSVFDFLRENNYEPYPLEQVRHMAYQLCYSVKFLHDNRLTHTDLKPENILFVDSEYTTHYNHKINREVRRVKNTDVRLIDFGSATFDHEHHSTIVSTRHYRAPEVILELGWSQPCDVWSIGCILFELYLGITLFQTHDNREHLAMMERILGQIPYRMARNHALYSKTKTKYFYHGKLDWDEKSSAGRYVRDHCKPLFRYQMSDSEDHCELFDLIKKMLDYEPSQRVTLGEALRHPFFDKLPPHQRLGDPGSKIIQPASSGSSSRERSHSLSR</sequence>
<keyword evidence="7 19" id="KW-0418">Kinase</keyword>
<feature type="compositionally biased region" description="Acidic residues" evidence="16">
    <location>
        <begin position="524"/>
        <end position="535"/>
    </location>
</feature>
<dbReference type="AlphaFoldDB" id="A0A8U0WIC8"/>
<keyword evidence="5" id="KW-0808">Transferase</keyword>